<reference evidence="3 4" key="1">
    <citation type="submission" date="2019-06" db="EMBL/GenBank/DDBJ databases">
        <authorList>
            <person name="Rodrigo-Torres L."/>
            <person name="Arahal R. D."/>
            <person name="Lucena T."/>
        </authorList>
    </citation>
    <scope>NUCLEOTIDE SEQUENCE [LARGE SCALE GENOMIC DNA]</scope>
    <source>
        <strain evidence="3 4">SB0023/3</strain>
    </source>
</reference>
<dbReference type="OrthoDB" id="5771277at2"/>
<evidence type="ECO:0000256" key="1">
    <source>
        <dbReference type="SAM" id="MobiDB-lite"/>
    </source>
</evidence>
<evidence type="ECO:0000256" key="2">
    <source>
        <dbReference type="SAM" id="SignalP"/>
    </source>
</evidence>
<evidence type="ECO:0000313" key="4">
    <source>
        <dbReference type="Proteomes" id="UP000410984"/>
    </source>
</evidence>
<evidence type="ECO:0000313" key="3">
    <source>
        <dbReference type="EMBL" id="VUD74342.1"/>
    </source>
</evidence>
<sequence length="125" mass="12618">MSNLGRSNRKGALAATVAALLLAGGVQAQAAPMGDMPGTSGKAGAESGKQQTASATGTVAAVSASQHKVTFDHEPIPAINWPAMHMEFPAISSVDLSKVKPGEKVKFTLSGSKGSYTVQSITPAP</sequence>
<dbReference type="InterPro" id="IPR021647">
    <property type="entry name" value="CusF_Ec"/>
</dbReference>
<feature type="chain" id="PRO_5021315762" evidence="2">
    <location>
        <begin position="31"/>
        <end position="125"/>
    </location>
</feature>
<accession>A0A509EJV0</accession>
<name>A0A509EJV0_9HYPH</name>
<keyword evidence="4" id="KW-1185">Reference proteome</keyword>
<organism evidence="3 4">
    <name type="scientific">Methylobacterium symbioticum</name>
    <dbReference type="NCBI Taxonomy" id="2584084"/>
    <lineage>
        <taxon>Bacteria</taxon>
        <taxon>Pseudomonadati</taxon>
        <taxon>Pseudomonadota</taxon>
        <taxon>Alphaproteobacteria</taxon>
        <taxon>Hyphomicrobiales</taxon>
        <taxon>Methylobacteriaceae</taxon>
        <taxon>Methylobacterium</taxon>
    </lineage>
</organism>
<dbReference type="Gene3D" id="2.40.50.320">
    <property type="entry name" value="Copper binding periplasmic protein CusF"/>
    <property type="match status" value="1"/>
</dbReference>
<proteinExistence type="predicted"/>
<protein>
    <submittedName>
        <fullName evidence="3">Cation efflux system protein CusF</fullName>
    </submittedName>
</protein>
<dbReference type="EMBL" id="CABFPH010000118">
    <property type="protein sequence ID" value="VUD74342.1"/>
    <property type="molecule type" value="Genomic_DNA"/>
</dbReference>
<dbReference type="Pfam" id="PF11604">
    <property type="entry name" value="CusF_Ec"/>
    <property type="match status" value="1"/>
</dbReference>
<keyword evidence="2" id="KW-0732">Signal</keyword>
<feature type="region of interest" description="Disordered" evidence="1">
    <location>
        <begin position="30"/>
        <end position="57"/>
    </location>
</feature>
<dbReference type="AlphaFoldDB" id="A0A509EJV0"/>
<dbReference type="RefSeq" id="WP_142585652.1">
    <property type="nucleotide sequence ID" value="NZ_CABFPH010000118.1"/>
</dbReference>
<gene>
    <name evidence="3" type="primary">cusF</name>
    <name evidence="3" type="ORF">MET9862_04971</name>
</gene>
<dbReference type="Proteomes" id="UP000410984">
    <property type="component" value="Unassembled WGS sequence"/>
</dbReference>
<dbReference type="InterPro" id="IPR042230">
    <property type="entry name" value="CusF_sf"/>
</dbReference>
<feature type="signal peptide" evidence="2">
    <location>
        <begin position="1"/>
        <end position="30"/>
    </location>
</feature>